<dbReference type="Gene3D" id="3.40.50.720">
    <property type="entry name" value="NAD(P)-binding Rossmann-like Domain"/>
    <property type="match status" value="1"/>
</dbReference>
<dbReference type="GO" id="GO:0016491">
    <property type="term" value="F:oxidoreductase activity"/>
    <property type="evidence" value="ECO:0007669"/>
    <property type="project" value="UniProtKB-KW"/>
</dbReference>
<dbReference type="PRINTS" id="PR00080">
    <property type="entry name" value="SDRFAMILY"/>
</dbReference>
<dbReference type="RefSeq" id="WP_018593083.1">
    <property type="nucleotide sequence ID" value="NZ_AP031416.1"/>
</dbReference>
<dbReference type="PANTHER" id="PTHR43477:SF1">
    <property type="entry name" value="DIHYDROANTICAPSIN 7-DEHYDROGENASE"/>
    <property type="match status" value="1"/>
</dbReference>
<dbReference type="InterPro" id="IPR036291">
    <property type="entry name" value="NAD(P)-bd_dom_sf"/>
</dbReference>
<dbReference type="InterPro" id="IPR002347">
    <property type="entry name" value="SDR_fam"/>
</dbReference>
<organism evidence="3 4">
    <name type="scientific">Blautia producta</name>
    <dbReference type="NCBI Taxonomy" id="33035"/>
    <lineage>
        <taxon>Bacteria</taxon>
        <taxon>Bacillati</taxon>
        <taxon>Bacillota</taxon>
        <taxon>Clostridia</taxon>
        <taxon>Lachnospirales</taxon>
        <taxon>Lachnospiraceae</taxon>
        <taxon>Blautia</taxon>
    </lineage>
</organism>
<dbReference type="AlphaFoldDB" id="A0A7G5MQD9"/>
<dbReference type="EMBL" id="CP039126">
    <property type="protein sequence ID" value="QMW76832.1"/>
    <property type="molecule type" value="Genomic_DNA"/>
</dbReference>
<comment type="similarity">
    <text evidence="1">Belongs to the short-chain dehydrogenases/reductases (SDR) family.</text>
</comment>
<evidence type="ECO:0000256" key="2">
    <source>
        <dbReference type="ARBA" id="ARBA00023002"/>
    </source>
</evidence>
<keyword evidence="2" id="KW-0560">Oxidoreductase</keyword>
<accession>A0A7G5MQD9</accession>
<dbReference type="Pfam" id="PF13561">
    <property type="entry name" value="adh_short_C2"/>
    <property type="match status" value="1"/>
</dbReference>
<dbReference type="GO" id="GO:0008206">
    <property type="term" value="P:bile acid metabolic process"/>
    <property type="evidence" value="ECO:0007669"/>
    <property type="project" value="UniProtKB-ARBA"/>
</dbReference>
<name>A0A7G5MQD9_9FIRM</name>
<evidence type="ECO:0000256" key="1">
    <source>
        <dbReference type="ARBA" id="ARBA00006484"/>
    </source>
</evidence>
<protein>
    <submittedName>
        <fullName evidence="3">SDR family oxidoreductase</fullName>
    </submittedName>
</protein>
<dbReference type="FunFam" id="3.40.50.720:FF:000084">
    <property type="entry name" value="Short-chain dehydrogenase reductase"/>
    <property type="match status" value="1"/>
</dbReference>
<evidence type="ECO:0000313" key="4">
    <source>
        <dbReference type="Proteomes" id="UP000515789"/>
    </source>
</evidence>
<reference evidence="3 4" key="1">
    <citation type="submission" date="2019-04" db="EMBL/GenBank/DDBJ databases">
        <authorList>
            <person name="Schori C."/>
            <person name="Ahrens C."/>
        </authorList>
    </citation>
    <scope>NUCLEOTIDE SEQUENCE [LARGE SCALE GENOMIC DNA]</scope>
    <source>
        <strain evidence="3 4">DSM 2950</strain>
    </source>
</reference>
<dbReference type="SUPFAM" id="SSF51735">
    <property type="entry name" value="NAD(P)-binding Rossmann-fold domains"/>
    <property type="match status" value="1"/>
</dbReference>
<sequence>MRKLDFNRLLDGKKAVITTGARGIGRETAMLFAQQGARVFVGGRNEQTLSETMKEIQKLSPSSKGFVADLSKKEDIERTCDEILSREGGIDILVNTVGINEQHPLHQCSDRLIEKMLMTNYMSGIYFSRKFLPSMMEKKSGNIVNISSIHGTVTMPGFDIYAGTKGAVNATARAMALDYAPYGIRVNNVSPGLILSDVMMDEIHTYPEGEKRDAFWDMLDNMQPLPPGKMEDIAYAVLYLASDLSAYVTGQTLLVDGGASIKAH</sequence>
<dbReference type="Proteomes" id="UP000515789">
    <property type="component" value="Chromosome"/>
</dbReference>
<dbReference type="InterPro" id="IPR051122">
    <property type="entry name" value="SDR_DHRS6-like"/>
</dbReference>
<dbReference type="GeneID" id="75052464"/>
<dbReference type="PRINTS" id="PR00081">
    <property type="entry name" value="GDHRDH"/>
</dbReference>
<evidence type="ECO:0000313" key="3">
    <source>
        <dbReference type="EMBL" id="QMW76832.1"/>
    </source>
</evidence>
<gene>
    <name evidence="3" type="ORF">E5259_04025</name>
</gene>
<dbReference type="CDD" id="cd05233">
    <property type="entry name" value="SDR_c"/>
    <property type="match status" value="1"/>
</dbReference>
<dbReference type="PANTHER" id="PTHR43477">
    <property type="entry name" value="DIHYDROANTICAPSIN 7-DEHYDROGENASE"/>
    <property type="match status" value="1"/>
</dbReference>
<proteinExistence type="inferred from homology"/>